<protein>
    <submittedName>
        <fullName evidence="4">von Willebrand factor A domain containing 5B1</fullName>
    </submittedName>
</protein>
<evidence type="ECO:0000259" key="3">
    <source>
        <dbReference type="PROSITE" id="PS51468"/>
    </source>
</evidence>
<sequence length="1059" mass="118161">MPGLINKENRGALPLSVSDISSCVRGYTLALTASMTYENIEDHAIEGIFIYPLEENSIVVGFEAMISSQIITLQIKDKAKIDDCYLDCCARYFPRELFKNLLFPLLTGHIVMDEDFERTVLVVNLGIIPPMETVHILVSTSSELSTLPSGGIRVSSPPVCTPRVQRSINEEQGLSPNFSRTPHDQTPNTPQLWLALLLEEEAINSMDYEFNFQLEIRAPYLLAGVESPSHAIRADADPLARSATSIVITLADKYTYDYPVVILIYPSEPHVPHVLIENGDMTQEEYDEYLHSRSDFIKATKKDSSNERKVNIIHKRLHKDILHNPVVMLNFCPDLKSICSDLRKVHGEFIFLIDRSGSMSGVNINRVKDAMVVNLKSLVPGCVFNVVGFGSTFKSLFTTSQSYEEDALAIACEYVRKIRADMGGTNILAPLTWILRQPLISGHPRLLFLLTDGAVSNTGKIIDLVRSHARYIRCFTFGIGQNACRRLVQGLATVSKGTAEFLADGERLQPKMIKSLKKTMSPVLSDISIEWLFPETKEVLLSPVGNTFLFPGDSLIGYSVVCDATRYHDNPKSDKRRRYSMMRSVESASSVFYHSQEEDPCGGTYNYVFHGVVNSLSLYFCGLFSFLNKTSGLDKTSPRRRAYSTNQISDYNPAKKVYTPSDSSSVAVKNPLRRAKVQELIGQMSPEYDAQWRNDYQPLLQQELFLQQEADSEHHFHPQPQDDPPPSGGNVTPVSCNAAREDGSRSSTDSPSLGSIGDTGERETETPQDTHAAHLDAANQHKGDCKAVVSGLLCGKPMKWEVVFDIEPFLNGREREEKVHEELWNETFHHLAGRSIINDFEHMADKECEIEHGSGRKYQLYSIHTSKACNILSKYTAFVPIDLDTNEYLQTCIEYLNPALCDAINVPMDKLKWTSPFTSHRTSLGHLSHSSSRRAESADDGCRSPLSHLSRSTWTDAGPSSLASPSSSGSGGLETPSPVESMVWATAVALAWLEHSSANYFIEWELVAAKASMWLSEQDIPEGRDLASVKAAANQLFIILRHWDENLQLNMLCYNPNSV</sequence>
<dbReference type="STRING" id="303518.ENSPNYP00000028083"/>
<feature type="compositionally biased region" description="Basic and acidic residues" evidence="1">
    <location>
        <begin position="933"/>
        <end position="942"/>
    </location>
</feature>
<evidence type="ECO:0000313" key="4">
    <source>
        <dbReference type="Ensembl" id="ENSPNYP00000028083.1"/>
    </source>
</evidence>
<accession>A0A3B4H3D5</accession>
<name>A0A3B4H3D5_9CICH</name>
<evidence type="ECO:0000259" key="2">
    <source>
        <dbReference type="PROSITE" id="PS50234"/>
    </source>
</evidence>
<gene>
    <name evidence="4" type="primary">VWA5B1</name>
</gene>
<dbReference type="InterPro" id="IPR002035">
    <property type="entry name" value="VWF_A"/>
</dbReference>
<dbReference type="Pfam" id="PF13757">
    <property type="entry name" value="VIT_2"/>
    <property type="match status" value="1"/>
</dbReference>
<organism evidence="4">
    <name type="scientific">Pundamilia nyererei</name>
    <dbReference type="NCBI Taxonomy" id="303518"/>
    <lineage>
        <taxon>Eukaryota</taxon>
        <taxon>Metazoa</taxon>
        <taxon>Chordata</taxon>
        <taxon>Craniata</taxon>
        <taxon>Vertebrata</taxon>
        <taxon>Euteleostomi</taxon>
        <taxon>Actinopterygii</taxon>
        <taxon>Neopterygii</taxon>
        <taxon>Teleostei</taxon>
        <taxon>Neoteleostei</taxon>
        <taxon>Acanthomorphata</taxon>
        <taxon>Ovalentaria</taxon>
        <taxon>Cichlomorphae</taxon>
        <taxon>Cichliformes</taxon>
        <taxon>Cichlidae</taxon>
        <taxon>African cichlids</taxon>
        <taxon>Pseudocrenilabrinae</taxon>
        <taxon>Haplochromini</taxon>
        <taxon>Pundamilia</taxon>
    </lineage>
</organism>
<feature type="compositionally biased region" description="Low complexity" evidence="1">
    <location>
        <begin position="921"/>
        <end position="930"/>
    </location>
</feature>
<feature type="region of interest" description="Disordered" evidence="1">
    <location>
        <begin position="711"/>
        <end position="768"/>
    </location>
</feature>
<dbReference type="PANTHER" id="PTHR46299">
    <property type="entry name" value="VON WILLEBRAND FACTOR A DOMAIN-CONTAINING PROTEIN 5B2-RELATED"/>
    <property type="match status" value="1"/>
</dbReference>
<dbReference type="PROSITE" id="PS50234">
    <property type="entry name" value="VWFA"/>
    <property type="match status" value="1"/>
</dbReference>
<dbReference type="InterPro" id="IPR052627">
    <property type="entry name" value="VWA_domain-containing"/>
</dbReference>
<dbReference type="InterPro" id="IPR036465">
    <property type="entry name" value="vWFA_dom_sf"/>
</dbReference>
<dbReference type="SMART" id="SM00327">
    <property type="entry name" value="VWA"/>
    <property type="match status" value="1"/>
</dbReference>
<proteinExistence type="predicted"/>
<dbReference type="Pfam" id="PF13768">
    <property type="entry name" value="VWA_3"/>
    <property type="match status" value="1"/>
</dbReference>
<dbReference type="GeneTree" id="ENSGT00940000158938"/>
<evidence type="ECO:0000256" key="1">
    <source>
        <dbReference type="SAM" id="MobiDB-lite"/>
    </source>
</evidence>
<dbReference type="SUPFAM" id="SSF53300">
    <property type="entry name" value="vWA-like"/>
    <property type="match status" value="1"/>
</dbReference>
<feature type="compositionally biased region" description="Low complexity" evidence="1">
    <location>
        <begin position="957"/>
        <end position="968"/>
    </location>
</feature>
<dbReference type="CDD" id="cd01461">
    <property type="entry name" value="vWA_interalpha_trypsin_inhibitor"/>
    <property type="match status" value="1"/>
</dbReference>
<feature type="region of interest" description="Disordered" evidence="1">
    <location>
        <begin position="921"/>
        <end position="975"/>
    </location>
</feature>
<dbReference type="Gene3D" id="3.40.50.410">
    <property type="entry name" value="von Willebrand factor, type A domain"/>
    <property type="match status" value="1"/>
</dbReference>
<feature type="domain" description="VWFA" evidence="2">
    <location>
        <begin position="348"/>
        <end position="516"/>
    </location>
</feature>
<dbReference type="Ensembl" id="ENSPNYT00000028769.1">
    <property type="protein sequence ID" value="ENSPNYP00000028083.1"/>
    <property type="gene ID" value="ENSPNYG00000021106.1"/>
</dbReference>
<dbReference type="InterPro" id="IPR013694">
    <property type="entry name" value="VIT"/>
</dbReference>
<dbReference type="AlphaFoldDB" id="A0A3B4H3D5"/>
<reference evidence="4" key="1">
    <citation type="submission" date="2023-09" db="UniProtKB">
        <authorList>
            <consortium name="Ensembl"/>
        </authorList>
    </citation>
    <scope>IDENTIFICATION</scope>
</reference>
<dbReference type="PANTHER" id="PTHR46299:SF1">
    <property type="entry name" value="VON WILLEBRAND FACTOR A DOMAIN-CONTAINING PROTEIN 5B1"/>
    <property type="match status" value="1"/>
</dbReference>
<dbReference type="PROSITE" id="PS51468">
    <property type="entry name" value="VIT"/>
    <property type="match status" value="1"/>
</dbReference>
<feature type="region of interest" description="Disordered" evidence="1">
    <location>
        <begin position="634"/>
        <end position="666"/>
    </location>
</feature>
<feature type="domain" description="VIT" evidence="3">
    <location>
        <begin position="1"/>
        <end position="142"/>
    </location>
</feature>